<dbReference type="PROSITE" id="PS51118">
    <property type="entry name" value="HTH_HXLR"/>
    <property type="match status" value="1"/>
</dbReference>
<dbReference type="EMBL" id="JACHFL010000016">
    <property type="protein sequence ID" value="MBB5365294.1"/>
    <property type="molecule type" value="Genomic_DNA"/>
</dbReference>
<reference evidence="5 6" key="1">
    <citation type="submission" date="2020-08" db="EMBL/GenBank/DDBJ databases">
        <title>Genomic Encyclopedia of Type Strains, Phase IV (KMG-IV): sequencing the most valuable type-strain genomes for metagenomic binning, comparative biology and taxonomic classification.</title>
        <authorList>
            <person name="Goeker M."/>
        </authorList>
    </citation>
    <scope>NUCLEOTIDE SEQUENCE [LARGE SCALE GENOMIC DNA]</scope>
    <source>
        <strain evidence="5 6">DSM 27939</strain>
    </source>
</reference>
<dbReference type="InterPro" id="IPR036390">
    <property type="entry name" value="WH_DNA-bd_sf"/>
</dbReference>
<dbReference type="RefSeq" id="WP_184136666.1">
    <property type="nucleotide sequence ID" value="NZ_JACHFL010000016.1"/>
</dbReference>
<protein>
    <submittedName>
        <fullName evidence="5">DNA-binding HxlR family transcriptional regulator</fullName>
    </submittedName>
</protein>
<dbReference type="GO" id="GO:0003677">
    <property type="term" value="F:DNA binding"/>
    <property type="evidence" value="ECO:0007669"/>
    <property type="project" value="UniProtKB-KW"/>
</dbReference>
<organism evidence="5 6">
    <name type="scientific">Deinococcus humi</name>
    <dbReference type="NCBI Taxonomy" id="662880"/>
    <lineage>
        <taxon>Bacteria</taxon>
        <taxon>Thermotogati</taxon>
        <taxon>Deinococcota</taxon>
        <taxon>Deinococci</taxon>
        <taxon>Deinococcales</taxon>
        <taxon>Deinococcaceae</taxon>
        <taxon>Deinococcus</taxon>
    </lineage>
</organism>
<evidence type="ECO:0000256" key="2">
    <source>
        <dbReference type="ARBA" id="ARBA00023125"/>
    </source>
</evidence>
<dbReference type="Gene3D" id="1.10.10.10">
    <property type="entry name" value="Winged helix-like DNA-binding domain superfamily/Winged helix DNA-binding domain"/>
    <property type="match status" value="1"/>
</dbReference>
<dbReference type="SUPFAM" id="SSF55718">
    <property type="entry name" value="SCP-like"/>
    <property type="match status" value="1"/>
</dbReference>
<dbReference type="Pfam" id="PF01638">
    <property type="entry name" value="HxlR"/>
    <property type="match status" value="1"/>
</dbReference>
<evidence type="ECO:0000313" key="5">
    <source>
        <dbReference type="EMBL" id="MBB5365294.1"/>
    </source>
</evidence>
<dbReference type="InterPro" id="IPR036527">
    <property type="entry name" value="SCP2_sterol-bd_dom_sf"/>
</dbReference>
<dbReference type="InterPro" id="IPR002577">
    <property type="entry name" value="HTH_HxlR"/>
</dbReference>
<dbReference type="InterPro" id="IPR036388">
    <property type="entry name" value="WH-like_DNA-bd_sf"/>
</dbReference>
<keyword evidence="1" id="KW-0805">Transcription regulation</keyword>
<name>A0A7W8NFD3_9DEIO</name>
<feature type="domain" description="HTH hxlR-type" evidence="4">
    <location>
        <begin position="8"/>
        <end position="106"/>
    </location>
</feature>
<sequence>MEHYGQYCPVSRAAELLGDRWTLLIVRDMVVDGVSHFNDLSRGLPRLSRGLLARRLRELEHAGILTCPSRQAGRRSEYQLTPAGAALVPIIEALLEWGSAWAFGEPRAQELDPVVLMWWMHRRVCHEHLPEQRVVVEFTFEEEPGRGFWLVLGRRDVSVCLHPPDFETDVWLTTTLRTMYQVWLGRVSYAEAVETGQIQVRALPALERALPSWFLWSSAAVAVRRSA</sequence>
<evidence type="ECO:0000313" key="6">
    <source>
        <dbReference type="Proteomes" id="UP000552709"/>
    </source>
</evidence>
<gene>
    <name evidence="5" type="ORF">HNQ08_004415</name>
</gene>
<keyword evidence="2 5" id="KW-0238">DNA-binding</keyword>
<dbReference type="SUPFAM" id="SSF46785">
    <property type="entry name" value="Winged helix' DNA-binding domain"/>
    <property type="match status" value="1"/>
</dbReference>
<accession>A0A7W8NFD3</accession>
<dbReference type="AlphaFoldDB" id="A0A7W8NFD3"/>
<evidence type="ECO:0000256" key="3">
    <source>
        <dbReference type="ARBA" id="ARBA00023163"/>
    </source>
</evidence>
<comment type="caution">
    <text evidence="5">The sequence shown here is derived from an EMBL/GenBank/DDBJ whole genome shotgun (WGS) entry which is preliminary data.</text>
</comment>
<evidence type="ECO:0000259" key="4">
    <source>
        <dbReference type="PROSITE" id="PS51118"/>
    </source>
</evidence>
<proteinExistence type="predicted"/>
<keyword evidence="6" id="KW-1185">Reference proteome</keyword>
<dbReference type="Proteomes" id="UP000552709">
    <property type="component" value="Unassembled WGS sequence"/>
</dbReference>
<dbReference type="InterPro" id="IPR011991">
    <property type="entry name" value="ArsR-like_HTH"/>
</dbReference>
<keyword evidence="3" id="KW-0804">Transcription</keyword>
<dbReference type="CDD" id="cd00090">
    <property type="entry name" value="HTH_ARSR"/>
    <property type="match status" value="1"/>
</dbReference>
<dbReference type="PANTHER" id="PTHR33204">
    <property type="entry name" value="TRANSCRIPTIONAL REGULATOR, MARR FAMILY"/>
    <property type="match status" value="1"/>
</dbReference>
<evidence type="ECO:0000256" key="1">
    <source>
        <dbReference type="ARBA" id="ARBA00023015"/>
    </source>
</evidence>
<dbReference type="PANTHER" id="PTHR33204:SF18">
    <property type="entry name" value="TRANSCRIPTIONAL REGULATORY PROTEIN"/>
    <property type="match status" value="1"/>
</dbReference>